<dbReference type="RefSeq" id="WP_146651349.1">
    <property type="nucleotide sequence ID" value="NZ_CP012333.1"/>
</dbReference>
<reference evidence="3 4" key="1">
    <citation type="submission" date="2015-08" db="EMBL/GenBank/DDBJ databases">
        <authorList>
            <person name="Babu N.S."/>
            <person name="Beckwith C.J."/>
            <person name="Beseler K.G."/>
            <person name="Brison A."/>
            <person name="Carone J.V."/>
            <person name="Caskin T.P."/>
            <person name="Diamond M."/>
            <person name="Durham M.E."/>
            <person name="Foxe J.M."/>
            <person name="Go M."/>
            <person name="Henderson B.A."/>
            <person name="Jones I.B."/>
            <person name="McGettigan J.A."/>
            <person name="Micheletti S.J."/>
            <person name="Nasrallah M.E."/>
            <person name="Ortiz D."/>
            <person name="Piller C.R."/>
            <person name="Privatt S.R."/>
            <person name="Schneider S.L."/>
            <person name="Sharp S."/>
            <person name="Smith T.C."/>
            <person name="Stanton J.D."/>
            <person name="Ullery H.E."/>
            <person name="Wilson R.J."/>
            <person name="Serrano M.G."/>
            <person name="Buck G."/>
            <person name="Lee V."/>
            <person name="Wang Y."/>
            <person name="Carvalho R."/>
            <person name="Voegtly L."/>
            <person name="Shi R."/>
            <person name="Duckworth R."/>
            <person name="Johnson A."/>
            <person name="Loviza R."/>
            <person name="Walstead R."/>
            <person name="Shah Z."/>
            <person name="Kiflezghi M."/>
            <person name="Wade K."/>
            <person name="Ball S.L."/>
            <person name="Bradley K.W."/>
            <person name="Asai D.J."/>
            <person name="Bowman C.A."/>
            <person name="Russell D.A."/>
            <person name="Pope W.H."/>
            <person name="Jacobs-Sera D."/>
            <person name="Hendrix R.W."/>
            <person name="Hatfull G.F."/>
        </authorList>
    </citation>
    <scope>NUCLEOTIDE SEQUENCE [LARGE SCALE GENOMIC DNA]</scope>
    <source>
        <strain evidence="3 4">DSM 27648</strain>
    </source>
</reference>
<dbReference type="Proteomes" id="UP000064967">
    <property type="component" value="Chromosome"/>
</dbReference>
<dbReference type="GO" id="GO:0007165">
    <property type="term" value="P:signal transduction"/>
    <property type="evidence" value="ECO:0007669"/>
    <property type="project" value="InterPro"/>
</dbReference>
<keyword evidence="1" id="KW-1133">Transmembrane helix</keyword>
<protein>
    <submittedName>
        <fullName evidence="3">HAMP domain protein</fullName>
    </submittedName>
</protein>
<dbReference type="STRING" id="1391654.AKJ09_06637"/>
<dbReference type="EMBL" id="CP012333">
    <property type="protein sequence ID" value="AKU99973.1"/>
    <property type="molecule type" value="Genomic_DNA"/>
</dbReference>
<evidence type="ECO:0000259" key="2">
    <source>
        <dbReference type="PROSITE" id="PS50885"/>
    </source>
</evidence>
<dbReference type="GO" id="GO:0016020">
    <property type="term" value="C:membrane"/>
    <property type="evidence" value="ECO:0007669"/>
    <property type="project" value="InterPro"/>
</dbReference>
<feature type="transmembrane region" description="Helical" evidence="1">
    <location>
        <begin position="30"/>
        <end position="50"/>
    </location>
</feature>
<dbReference type="AlphaFoldDB" id="A0A0K1Q2H8"/>
<keyword evidence="1" id="KW-0812">Transmembrane</keyword>
<evidence type="ECO:0000256" key="1">
    <source>
        <dbReference type="SAM" id="Phobius"/>
    </source>
</evidence>
<evidence type="ECO:0000313" key="3">
    <source>
        <dbReference type="EMBL" id="AKU99973.1"/>
    </source>
</evidence>
<dbReference type="PROSITE" id="PS50885">
    <property type="entry name" value="HAMP"/>
    <property type="match status" value="1"/>
</dbReference>
<proteinExistence type="predicted"/>
<dbReference type="Gene3D" id="6.10.340.10">
    <property type="match status" value="1"/>
</dbReference>
<sequence>MTTSVQPAPAQKYKRSIKNYLLDARFQLKWTGMIIGVALFISASMGSVLYRTSTEVTEQSQHVIAQGQKFVEESRKNSDLVKMTMKKEYADAPELANSFNQSAEELDNGLLEKQNALLAEQKHTIDQQRSMLTTLVFGLALFVLLIGILGIYFTHKVVGPIYKMKMLLRQVGDGKLNFQGRLRKGDELQDFFEVFAGMVDKLKERQRREVDELSSAMDEAKRSGASDEAIGRLRHVRDEMKASLDL</sequence>
<feature type="domain" description="HAMP" evidence="2">
    <location>
        <begin position="155"/>
        <end position="207"/>
    </location>
</feature>
<dbReference type="InterPro" id="IPR003660">
    <property type="entry name" value="HAMP_dom"/>
</dbReference>
<dbReference type="KEGG" id="llu:AKJ09_06637"/>
<keyword evidence="1" id="KW-0472">Membrane</keyword>
<accession>A0A0K1Q2H8</accession>
<evidence type="ECO:0000313" key="4">
    <source>
        <dbReference type="Proteomes" id="UP000064967"/>
    </source>
</evidence>
<feature type="transmembrane region" description="Helical" evidence="1">
    <location>
        <begin position="132"/>
        <end position="153"/>
    </location>
</feature>
<dbReference type="OrthoDB" id="5503435at2"/>
<name>A0A0K1Q2H8_9BACT</name>
<gene>
    <name evidence="3" type="ORF">AKJ09_06637</name>
</gene>
<organism evidence="3 4">
    <name type="scientific">Labilithrix luteola</name>
    <dbReference type="NCBI Taxonomy" id="1391654"/>
    <lineage>
        <taxon>Bacteria</taxon>
        <taxon>Pseudomonadati</taxon>
        <taxon>Myxococcota</taxon>
        <taxon>Polyangia</taxon>
        <taxon>Polyangiales</taxon>
        <taxon>Labilitrichaceae</taxon>
        <taxon>Labilithrix</taxon>
    </lineage>
</organism>
<keyword evidence="4" id="KW-1185">Reference proteome</keyword>